<evidence type="ECO:0000313" key="3">
    <source>
        <dbReference type="EMBL" id="CAH3106254.1"/>
    </source>
</evidence>
<evidence type="ECO:0000256" key="1">
    <source>
        <dbReference type="PROSITE-ProRule" id="PRU00325"/>
    </source>
</evidence>
<accession>A0AAU9WCT0</accession>
<reference evidence="3 4" key="1">
    <citation type="submission" date="2022-05" db="EMBL/GenBank/DDBJ databases">
        <authorList>
            <consortium name="Genoscope - CEA"/>
            <person name="William W."/>
        </authorList>
    </citation>
    <scope>NUCLEOTIDE SEQUENCE [LARGE SCALE GENOMIC DNA]</scope>
</reference>
<dbReference type="PANTHER" id="PTHR47526">
    <property type="entry name" value="ATP-DEPENDENT DNA HELICASE"/>
    <property type="match status" value="1"/>
</dbReference>
<dbReference type="Proteomes" id="UP001159428">
    <property type="component" value="Unassembled WGS sequence"/>
</dbReference>
<keyword evidence="1" id="KW-0479">Metal-binding</keyword>
<protein>
    <recommendedName>
        <fullName evidence="2">SWIM-type domain-containing protein</fullName>
    </recommendedName>
</protein>
<gene>
    <name evidence="3" type="ORF">PMEA_00001406</name>
</gene>
<dbReference type="InterPro" id="IPR007527">
    <property type="entry name" value="Znf_SWIM"/>
</dbReference>
<dbReference type="EMBL" id="CALNXJ010000010">
    <property type="protein sequence ID" value="CAH3106254.1"/>
    <property type="molecule type" value="Genomic_DNA"/>
</dbReference>
<feature type="non-terminal residue" evidence="3">
    <location>
        <position position="1"/>
    </location>
</feature>
<keyword evidence="1" id="KW-0863">Zinc-finger</keyword>
<dbReference type="GO" id="GO:0008270">
    <property type="term" value="F:zinc ion binding"/>
    <property type="evidence" value="ECO:0007669"/>
    <property type="project" value="UniProtKB-KW"/>
</dbReference>
<dbReference type="AlphaFoldDB" id="A0AAU9WCT0"/>
<feature type="domain" description="SWIM-type" evidence="2">
    <location>
        <begin position="79"/>
        <end position="123"/>
    </location>
</feature>
<proteinExistence type="predicted"/>
<evidence type="ECO:0000259" key="2">
    <source>
        <dbReference type="PROSITE" id="PS50966"/>
    </source>
</evidence>
<keyword evidence="4" id="KW-1185">Reference proteome</keyword>
<evidence type="ECO:0000313" key="4">
    <source>
        <dbReference type="Proteomes" id="UP001159428"/>
    </source>
</evidence>
<comment type="caution">
    <text evidence="3">The sequence shown here is derived from an EMBL/GenBank/DDBJ whole genome shotgun (WGS) entry which is preliminary data.</text>
</comment>
<sequence>RVISYIKNGWENNFTEKWQHLAATKDNESNKDFKNVSIKAFGLFRHGHIQKLEIARDDDDDKVHFRCDCLPEMKKNLNYNIKLSLCNNGEQEGKITFASCACPAGKGPCGSCKHIAALCYALEEFVRLKCTREFETCTSRLQTWNQPRKRKLFPLWFFNSKY</sequence>
<organism evidence="3 4">
    <name type="scientific">Pocillopora meandrina</name>
    <dbReference type="NCBI Taxonomy" id="46732"/>
    <lineage>
        <taxon>Eukaryota</taxon>
        <taxon>Metazoa</taxon>
        <taxon>Cnidaria</taxon>
        <taxon>Anthozoa</taxon>
        <taxon>Hexacorallia</taxon>
        <taxon>Scleractinia</taxon>
        <taxon>Astrocoeniina</taxon>
        <taxon>Pocilloporidae</taxon>
        <taxon>Pocillopora</taxon>
    </lineage>
</organism>
<keyword evidence="1" id="KW-0862">Zinc</keyword>
<name>A0AAU9WCT0_9CNID</name>
<dbReference type="PROSITE" id="PS50966">
    <property type="entry name" value="ZF_SWIM"/>
    <property type="match status" value="1"/>
</dbReference>
<dbReference type="PANTHER" id="PTHR47526:SF3">
    <property type="entry name" value="PHD-TYPE DOMAIN-CONTAINING PROTEIN"/>
    <property type="match status" value="1"/>
</dbReference>
<feature type="non-terminal residue" evidence="3">
    <location>
        <position position="162"/>
    </location>
</feature>